<evidence type="ECO:0008006" key="3">
    <source>
        <dbReference type="Google" id="ProtNLM"/>
    </source>
</evidence>
<comment type="caution">
    <text evidence="1">The sequence shown here is derived from an EMBL/GenBank/DDBJ whole genome shotgun (WGS) entry which is preliminary data.</text>
</comment>
<protein>
    <recommendedName>
        <fullName evidence="3">KEOPS complex subunit</fullName>
    </recommendedName>
</protein>
<dbReference type="Proteomes" id="UP000070400">
    <property type="component" value="Unassembled WGS sequence"/>
</dbReference>
<reference evidence="1 2" key="1">
    <citation type="journal article" date="2016" name="Sci. Rep.">
        <title>Metabolic traits of an uncultured archaeal lineage -MSBL1- from brine pools of the Red Sea.</title>
        <authorList>
            <person name="Mwirichia R."/>
            <person name="Alam I."/>
            <person name="Rashid M."/>
            <person name="Vinu M."/>
            <person name="Ba-Alawi W."/>
            <person name="Anthony Kamau A."/>
            <person name="Kamanda Ngugi D."/>
            <person name="Goker M."/>
            <person name="Klenk H.P."/>
            <person name="Bajic V."/>
            <person name="Stingl U."/>
        </authorList>
    </citation>
    <scope>NUCLEOTIDE SEQUENCE [LARGE SCALE GENOMIC DNA]</scope>
    <source>
        <strain evidence="1">SCGC-AAA261D19</strain>
    </source>
</reference>
<name>A0A133V815_9EURY</name>
<gene>
    <name evidence="1" type="ORF">AKJ43_01430</name>
</gene>
<accession>A0A133V815</accession>
<evidence type="ECO:0000313" key="2">
    <source>
        <dbReference type="Proteomes" id="UP000070400"/>
    </source>
</evidence>
<organism evidence="1 2">
    <name type="scientific">candidate division MSBL1 archaeon SCGC-AAA261D19</name>
    <dbReference type="NCBI Taxonomy" id="1698273"/>
    <lineage>
        <taxon>Archaea</taxon>
        <taxon>Methanobacteriati</taxon>
        <taxon>Methanobacteriota</taxon>
        <taxon>candidate division MSBL1</taxon>
    </lineage>
</organism>
<proteinExistence type="predicted"/>
<sequence length="77" mass="8398">MKMKASISCFYEDESTSQAIASALQPDNLQAPEGVDVKTFRKEGQVVTKVKVDGRIETLLATLDDLLSCTSTAEEMI</sequence>
<evidence type="ECO:0000313" key="1">
    <source>
        <dbReference type="EMBL" id="KXB02576.1"/>
    </source>
</evidence>
<dbReference type="EMBL" id="LHXX01000012">
    <property type="protein sequence ID" value="KXB02576.1"/>
    <property type="molecule type" value="Genomic_DNA"/>
</dbReference>
<dbReference type="AlphaFoldDB" id="A0A133V815"/>
<keyword evidence="2" id="KW-1185">Reference proteome</keyword>
<dbReference type="NCBIfam" id="NF011470">
    <property type="entry name" value="PRK14887.1"/>
    <property type="match status" value="1"/>
</dbReference>